<dbReference type="Proteomes" id="UP000682877">
    <property type="component" value="Chromosome 1"/>
</dbReference>
<evidence type="ECO:0000256" key="1">
    <source>
        <dbReference type="SAM" id="MobiDB-lite"/>
    </source>
</evidence>
<dbReference type="GO" id="GO:0003824">
    <property type="term" value="F:catalytic activity"/>
    <property type="evidence" value="ECO:0007669"/>
    <property type="project" value="InterPro"/>
</dbReference>
<evidence type="ECO:0000313" key="3">
    <source>
        <dbReference type="EMBL" id="CAE5960242.1"/>
    </source>
</evidence>
<feature type="compositionally biased region" description="Polar residues" evidence="1">
    <location>
        <begin position="23"/>
        <end position="33"/>
    </location>
</feature>
<feature type="domain" description="Endonuclease/exonuclease/phosphatase" evidence="2">
    <location>
        <begin position="59"/>
        <end position="261"/>
    </location>
</feature>
<keyword evidence="4" id="KW-1185">Reference proteome</keyword>
<dbReference type="Gene3D" id="3.60.10.10">
    <property type="entry name" value="Endonuclease/exonuclease/phosphatase"/>
    <property type="match status" value="1"/>
</dbReference>
<accession>A0A8S1ZK05</accession>
<organism evidence="3 4">
    <name type="scientific">Arabidopsis arenosa</name>
    <name type="common">Sand rock-cress</name>
    <name type="synonym">Cardaminopsis arenosa</name>
    <dbReference type="NCBI Taxonomy" id="38785"/>
    <lineage>
        <taxon>Eukaryota</taxon>
        <taxon>Viridiplantae</taxon>
        <taxon>Streptophyta</taxon>
        <taxon>Embryophyta</taxon>
        <taxon>Tracheophyta</taxon>
        <taxon>Spermatophyta</taxon>
        <taxon>Magnoliopsida</taxon>
        <taxon>eudicotyledons</taxon>
        <taxon>Gunneridae</taxon>
        <taxon>Pentapetalae</taxon>
        <taxon>rosids</taxon>
        <taxon>malvids</taxon>
        <taxon>Brassicales</taxon>
        <taxon>Brassicaceae</taxon>
        <taxon>Camelineae</taxon>
        <taxon>Arabidopsis</taxon>
    </lineage>
</organism>
<dbReference type="Pfam" id="PF03372">
    <property type="entry name" value="Exo_endo_phos"/>
    <property type="match status" value="1"/>
</dbReference>
<dbReference type="SUPFAM" id="SSF56219">
    <property type="entry name" value="DNase I-like"/>
    <property type="match status" value="1"/>
</dbReference>
<evidence type="ECO:0000313" key="4">
    <source>
        <dbReference type="Proteomes" id="UP000682877"/>
    </source>
</evidence>
<protein>
    <recommendedName>
        <fullName evidence="2">Endonuclease/exonuclease/phosphatase domain-containing protein</fullName>
    </recommendedName>
</protein>
<sequence length="297" mass="33766">MLKTGGGKAKEGKTMRWEPMALGSQQNEGEGSLAPNTRFYSSECSTGLGRFQELTIPRLKEMRKEHFPEILFVMETKNCRNVLVDLQEWLGYERVYTVNPVGLSGGLALFWKKGVKVEFQFVDKNLLDCFVQFGEVEFYVTCVYGDPVQSGRAKVWERLSRIGISRKEKWCMMGDFNEIIHNGEKLGGPLRGDASFTPFKDMLSACQMFELPSKGNSFTWGGMRNQSWIQCKLDRCFGNKAWMSMFPAANQTFLDKRGSDHRPVLESFEQMEKGKHHKLFNVDWSVAGGVRGCTVGE</sequence>
<dbReference type="PANTHER" id="PTHR33710">
    <property type="entry name" value="BNAC02G09200D PROTEIN"/>
    <property type="match status" value="1"/>
</dbReference>
<gene>
    <name evidence="3" type="ORF">AARE701A_LOCUS3692</name>
</gene>
<dbReference type="InterPro" id="IPR036691">
    <property type="entry name" value="Endo/exonu/phosph_ase_sf"/>
</dbReference>
<dbReference type="AlphaFoldDB" id="A0A8S1ZK05"/>
<feature type="region of interest" description="Disordered" evidence="1">
    <location>
        <begin position="1"/>
        <end position="33"/>
    </location>
</feature>
<dbReference type="PANTHER" id="PTHR33710:SF62">
    <property type="entry name" value="DUF4283 DOMAIN PROTEIN"/>
    <property type="match status" value="1"/>
</dbReference>
<proteinExistence type="predicted"/>
<reference evidence="3" key="1">
    <citation type="submission" date="2021-01" db="EMBL/GenBank/DDBJ databases">
        <authorList>
            <person name="Bezrukov I."/>
        </authorList>
    </citation>
    <scope>NUCLEOTIDE SEQUENCE</scope>
</reference>
<evidence type="ECO:0000259" key="2">
    <source>
        <dbReference type="Pfam" id="PF03372"/>
    </source>
</evidence>
<dbReference type="InterPro" id="IPR005135">
    <property type="entry name" value="Endo/exonuclease/phosphatase"/>
</dbReference>
<dbReference type="EMBL" id="LR999451">
    <property type="protein sequence ID" value="CAE5960242.1"/>
    <property type="molecule type" value="Genomic_DNA"/>
</dbReference>
<name>A0A8S1ZK05_ARAAE</name>